<keyword evidence="7" id="KW-0371">Homeobox</keyword>
<dbReference type="AlphaFoldDB" id="R1ASD8"/>
<evidence type="ECO:0000256" key="5">
    <source>
        <dbReference type="ARBA" id="ARBA00023014"/>
    </source>
</evidence>
<accession>R1ASD8</accession>
<dbReference type="PATRIC" id="fig|1304284.3.peg.1904"/>
<dbReference type="Proteomes" id="UP000013378">
    <property type="component" value="Unassembled WGS sequence"/>
</dbReference>
<dbReference type="Gene3D" id="3.40.50.11540">
    <property type="entry name" value="NADH-ubiquinone oxidoreductase 51kDa subunit"/>
    <property type="match status" value="1"/>
</dbReference>
<dbReference type="PANTHER" id="PTHR43578:SF3">
    <property type="entry name" value="NADH-QUINONE OXIDOREDUCTASE SUBUNIT F"/>
    <property type="match status" value="1"/>
</dbReference>
<evidence type="ECO:0000256" key="3">
    <source>
        <dbReference type="ARBA" id="ARBA00022723"/>
    </source>
</evidence>
<comment type="caution">
    <text evidence="7">The sequence shown here is derived from an EMBL/GenBank/DDBJ whole genome shotgun (WGS) entry which is preliminary data.</text>
</comment>
<dbReference type="InterPro" id="IPR019575">
    <property type="entry name" value="Nuop51_4Fe4S-bd"/>
</dbReference>
<dbReference type="Gene3D" id="3.10.20.600">
    <property type="match status" value="1"/>
</dbReference>
<dbReference type="EC" id="1.12.1.2" evidence="7"/>
<feature type="domain" description="NADH-ubiquinone oxidoreductase 51kDa subunit iron-sulphur binding" evidence="6">
    <location>
        <begin position="326"/>
        <end position="371"/>
    </location>
</feature>
<dbReference type="Pfam" id="PF10589">
    <property type="entry name" value="NADH_4Fe-4S"/>
    <property type="match status" value="1"/>
</dbReference>
<keyword evidence="4" id="KW-0408">Iron</keyword>
<keyword evidence="7" id="KW-0560">Oxidoreductase</keyword>
<comment type="similarity">
    <text evidence="1">Belongs to the complex I 51 kDa subunit family.</text>
</comment>
<dbReference type="SMART" id="SM00928">
    <property type="entry name" value="NADH_4Fe-4S"/>
    <property type="match status" value="1"/>
</dbReference>
<keyword evidence="5" id="KW-0411">Iron-sulfur</keyword>
<dbReference type="SUPFAM" id="SSF140490">
    <property type="entry name" value="Nqo1C-terminal domain-like"/>
    <property type="match status" value="1"/>
</dbReference>
<dbReference type="PROSITE" id="PS00645">
    <property type="entry name" value="COMPLEX1_51K_2"/>
    <property type="match status" value="1"/>
</dbReference>
<sequence>MMNLVSRLCGKINPISVKDYREYDGLKALEVCLFNREPNELVDIIKQSNLKGRGGAAFPTGLKWEFVASENNDTKYVVCNADEGEPGTFKDKVLLEGCPLQIIEGMIIAGYAVGANNGYIYIRGEYPRAKKLLIDAISNLEKEGYLGQNILGQEFSFNIEVRSGSGAYICGEETALIKSIEGDAGRARHKPPYPPNEGLWGKPTLVNNVETLANIPLIINMGPEEYKRYGTSSSNGTKLISVSGCVVNKGVFEVEFGITLREILFDICGGLKDGKQLKFIQLGGASGACLPEELLDTKLDFDELRKLDISLGSGAILVVDDTVDLLGFVKTTMEFFKHESCGKCVPCREGNKHIVKILDRIIQGNGTERDLDLLKNISMVMRDCSCCGLGQAAPTALITTMRFFEDEYNDLIHHHYKKDIDKLNREVIVNG</sequence>
<dbReference type="GO" id="GO:0047985">
    <property type="term" value="F:hydrogen dehydrogenase activity"/>
    <property type="evidence" value="ECO:0007669"/>
    <property type="project" value="UniProtKB-EC"/>
</dbReference>
<dbReference type="FunFam" id="1.20.1440.230:FF:000001">
    <property type="entry name" value="Mitochondrial NADH dehydrogenase flavoprotein 1"/>
    <property type="match status" value="1"/>
</dbReference>
<gene>
    <name evidence="7" type="ORF">L21TH_1937</name>
</gene>
<dbReference type="InterPro" id="IPR001949">
    <property type="entry name" value="NADH-UbQ_OxRdtase_51kDa_CS"/>
</dbReference>
<dbReference type="SUPFAM" id="SSF142984">
    <property type="entry name" value="Nqo1 middle domain-like"/>
    <property type="match status" value="1"/>
</dbReference>
<dbReference type="InterPro" id="IPR037207">
    <property type="entry name" value="Nuop51_4Fe4S-bd_sf"/>
</dbReference>
<dbReference type="STRING" id="1304284.L21TH_1937"/>
<dbReference type="EMBL" id="ARZA01000211">
    <property type="protein sequence ID" value="EOD00048.1"/>
    <property type="molecule type" value="Genomic_DNA"/>
</dbReference>
<dbReference type="PANTHER" id="PTHR43578">
    <property type="entry name" value="NADH-QUINONE OXIDOREDUCTASE SUBUNIT F"/>
    <property type="match status" value="1"/>
</dbReference>
<dbReference type="FunFam" id="3.40.50.11540:FF:000001">
    <property type="entry name" value="NADH dehydrogenase [ubiquinone] flavoprotein 1, mitochondrial"/>
    <property type="match status" value="1"/>
</dbReference>
<evidence type="ECO:0000313" key="8">
    <source>
        <dbReference type="Proteomes" id="UP000013378"/>
    </source>
</evidence>
<dbReference type="GO" id="GO:0003677">
    <property type="term" value="F:DNA binding"/>
    <property type="evidence" value="ECO:0007669"/>
    <property type="project" value="UniProtKB-KW"/>
</dbReference>
<evidence type="ECO:0000256" key="1">
    <source>
        <dbReference type="ARBA" id="ARBA00007523"/>
    </source>
</evidence>
<dbReference type="InterPro" id="IPR037225">
    <property type="entry name" value="Nuo51_FMN-bd_sf"/>
</dbReference>
<dbReference type="InterPro" id="IPR011538">
    <property type="entry name" value="Nuo51_FMN-bd"/>
</dbReference>
<dbReference type="Pfam" id="PF01512">
    <property type="entry name" value="Complex1_51K"/>
    <property type="match status" value="1"/>
</dbReference>
<evidence type="ECO:0000313" key="7">
    <source>
        <dbReference type="EMBL" id="EOD00048.1"/>
    </source>
</evidence>
<dbReference type="Gene3D" id="1.20.1440.230">
    <property type="entry name" value="NADH-ubiquinone oxidoreductase 51kDa subunit, iron-sulphur binding domain"/>
    <property type="match status" value="1"/>
</dbReference>
<organism evidence="7 8">
    <name type="scientific">Caldisalinibacter kiritimatiensis</name>
    <dbReference type="NCBI Taxonomy" id="1304284"/>
    <lineage>
        <taxon>Bacteria</taxon>
        <taxon>Bacillati</taxon>
        <taxon>Bacillota</taxon>
        <taxon>Tissierellia</taxon>
        <taxon>Tissierellales</taxon>
        <taxon>Thermohalobacteraceae</taxon>
        <taxon>Caldisalinibacter</taxon>
    </lineage>
</organism>
<reference evidence="7 8" key="1">
    <citation type="journal article" date="2015" name="Geomicrobiol. J.">
        <title>Caldisalinibacter kiritimatiensis gen. nov., sp. nov., a moderately thermohalophilic thiosulfate-reducing bacterium from a hypersaline microbial mat.</title>
        <authorList>
            <person name="Ben Hania W."/>
            <person name="Joseph M."/>
            <person name="Fiebig A."/>
            <person name="Bunk B."/>
            <person name="Klenk H.-P."/>
            <person name="Fardeau M.-L."/>
            <person name="Spring S."/>
        </authorList>
    </citation>
    <scope>NUCLEOTIDE SEQUENCE [LARGE SCALE GENOMIC DNA]</scope>
    <source>
        <strain evidence="7 8">L21-TH-D2</strain>
    </source>
</reference>
<name>R1ASD8_9FIRM</name>
<dbReference type="GO" id="GO:0008137">
    <property type="term" value="F:NADH dehydrogenase (ubiquinone) activity"/>
    <property type="evidence" value="ECO:0007669"/>
    <property type="project" value="InterPro"/>
</dbReference>
<dbReference type="GO" id="GO:0010181">
    <property type="term" value="F:FMN binding"/>
    <property type="evidence" value="ECO:0007669"/>
    <property type="project" value="InterPro"/>
</dbReference>
<evidence type="ECO:0000256" key="4">
    <source>
        <dbReference type="ARBA" id="ARBA00023004"/>
    </source>
</evidence>
<dbReference type="GO" id="GO:0051539">
    <property type="term" value="F:4 iron, 4 sulfur cluster binding"/>
    <property type="evidence" value="ECO:0007669"/>
    <property type="project" value="UniProtKB-KW"/>
</dbReference>
<dbReference type="eggNOG" id="COG1894">
    <property type="taxonomic scope" value="Bacteria"/>
</dbReference>
<keyword evidence="8" id="KW-1185">Reference proteome</keyword>
<dbReference type="RefSeq" id="WP_006314915.1">
    <property type="nucleotide sequence ID" value="NZ_ARZA01000211.1"/>
</dbReference>
<evidence type="ECO:0000256" key="2">
    <source>
        <dbReference type="ARBA" id="ARBA00022485"/>
    </source>
</evidence>
<dbReference type="SUPFAM" id="SSF142019">
    <property type="entry name" value="Nqo1 FMN-binding domain-like"/>
    <property type="match status" value="1"/>
</dbReference>
<evidence type="ECO:0000259" key="6">
    <source>
        <dbReference type="SMART" id="SM00928"/>
    </source>
</evidence>
<keyword evidence="2" id="KW-0004">4Fe-4S</keyword>
<dbReference type="OrthoDB" id="9761899at2"/>
<dbReference type="GO" id="GO:0046872">
    <property type="term" value="F:metal ion binding"/>
    <property type="evidence" value="ECO:0007669"/>
    <property type="project" value="UniProtKB-KW"/>
</dbReference>
<keyword evidence="3" id="KW-0479">Metal-binding</keyword>
<protein>
    <submittedName>
        <fullName evidence="7">NAD-reducing hydrogenase subunit HoxF</fullName>
        <ecNumber evidence="7">1.12.1.2</ecNumber>
    </submittedName>
</protein>
<proteinExistence type="inferred from homology"/>